<dbReference type="Pfam" id="PF17289">
    <property type="entry name" value="Terminase_6C"/>
    <property type="match status" value="1"/>
</dbReference>
<dbReference type="Gene3D" id="3.30.420.240">
    <property type="match status" value="1"/>
</dbReference>
<evidence type="ECO:0000256" key="1">
    <source>
        <dbReference type="ARBA" id="ARBA00022612"/>
    </source>
</evidence>
<dbReference type="AlphaFoldDB" id="A0A645G5I4"/>
<keyword evidence="1" id="KW-1188">Viral release from host cell</keyword>
<dbReference type="InterPro" id="IPR035421">
    <property type="entry name" value="Terminase_6C"/>
</dbReference>
<feature type="domain" description="Terminase large subunit gp17-like C-terminal" evidence="2">
    <location>
        <begin position="66"/>
        <end position="208"/>
    </location>
</feature>
<proteinExistence type="predicted"/>
<organism evidence="3">
    <name type="scientific">bioreactor metagenome</name>
    <dbReference type="NCBI Taxonomy" id="1076179"/>
    <lineage>
        <taxon>unclassified sequences</taxon>
        <taxon>metagenomes</taxon>
        <taxon>ecological metagenomes</taxon>
    </lineage>
</organism>
<comment type="caution">
    <text evidence="3">The sequence shown here is derived from an EMBL/GenBank/DDBJ whole genome shotgun (WGS) entry which is preliminary data.</text>
</comment>
<evidence type="ECO:0000313" key="3">
    <source>
        <dbReference type="EMBL" id="MPN22131.1"/>
    </source>
</evidence>
<evidence type="ECO:0000259" key="2">
    <source>
        <dbReference type="Pfam" id="PF17289"/>
    </source>
</evidence>
<gene>
    <name evidence="3" type="ORF">SDC9_169514</name>
</gene>
<accession>A0A645G5I4</accession>
<sequence>MNPADNRCNLPRGYLEETLANLSDRQRRRFLEGQWFDDSGDGLWKQSDIDRARVSAPPAELRRIVIGVDPAVTGHCDSDRTGIVAAALGHDGDYYVLDDASCRETPLGWARRAVDCCRRFQADRIVGEINQGGDLIEMALRTVAPEIPFKAVRASRGKLLRAEPAAALYEQGRVHHVGYFPELEDELCGYRPGAASPDRMDALVWALTELMNHRGGSRIIPA</sequence>
<name>A0A645G5I4_9ZZZZ</name>
<reference evidence="3" key="1">
    <citation type="submission" date="2019-08" db="EMBL/GenBank/DDBJ databases">
        <authorList>
            <person name="Kucharzyk K."/>
            <person name="Murdoch R.W."/>
            <person name="Higgins S."/>
            <person name="Loffler F."/>
        </authorList>
    </citation>
    <scope>NUCLEOTIDE SEQUENCE</scope>
</reference>
<protein>
    <recommendedName>
        <fullName evidence="2">Terminase large subunit gp17-like C-terminal domain-containing protein</fullName>
    </recommendedName>
</protein>
<dbReference type="EMBL" id="VSSQ01070293">
    <property type="protein sequence ID" value="MPN22131.1"/>
    <property type="molecule type" value="Genomic_DNA"/>
</dbReference>